<dbReference type="InterPro" id="IPR006070">
    <property type="entry name" value="Sua5-like_dom"/>
</dbReference>
<comment type="catalytic activity">
    <reaction evidence="8 9">
        <text>L-threonine + hydrogencarbonate + ATP = L-threonylcarbamoyladenylate + diphosphate + H2O</text>
        <dbReference type="Rhea" id="RHEA:36407"/>
        <dbReference type="ChEBI" id="CHEBI:15377"/>
        <dbReference type="ChEBI" id="CHEBI:17544"/>
        <dbReference type="ChEBI" id="CHEBI:30616"/>
        <dbReference type="ChEBI" id="CHEBI:33019"/>
        <dbReference type="ChEBI" id="CHEBI:57926"/>
        <dbReference type="ChEBI" id="CHEBI:73682"/>
        <dbReference type="EC" id="2.7.7.87"/>
    </reaction>
</comment>
<evidence type="ECO:0000256" key="6">
    <source>
        <dbReference type="ARBA" id="ARBA00022741"/>
    </source>
</evidence>
<keyword evidence="12" id="KW-1185">Reference proteome</keyword>
<comment type="function">
    <text evidence="9">Required for the formation of a threonylcarbamoyl group on adenosine at position 37 (t(6)A37) in tRNAs that read codons beginning with adenine. Catalyzes the conversion of L-threonine, HCO(3)(-)/CO(2) and ATP to give threonylcarbamoyl-AMP (TC-AMP) as the acyladenylate intermediate, with the release of diphosphate.</text>
</comment>
<evidence type="ECO:0000256" key="1">
    <source>
        <dbReference type="ARBA" id="ARBA00004496"/>
    </source>
</evidence>
<dbReference type="InterPro" id="IPR023535">
    <property type="entry name" value="TC-AMP_synthase"/>
</dbReference>
<dbReference type="InterPro" id="IPR017945">
    <property type="entry name" value="DHBP_synth_RibB-like_a/b_dom"/>
</dbReference>
<dbReference type="Gene3D" id="3.90.870.10">
    <property type="entry name" value="DHBP synthase"/>
    <property type="match status" value="1"/>
</dbReference>
<keyword evidence="7 9" id="KW-0067">ATP-binding</keyword>
<dbReference type="Pfam" id="PF01300">
    <property type="entry name" value="Sua5_yciO_yrdC"/>
    <property type="match status" value="1"/>
</dbReference>
<evidence type="ECO:0000256" key="3">
    <source>
        <dbReference type="ARBA" id="ARBA00022679"/>
    </source>
</evidence>
<dbReference type="GO" id="GO:0005524">
    <property type="term" value="F:ATP binding"/>
    <property type="evidence" value="ECO:0007669"/>
    <property type="project" value="UniProtKB-UniRule"/>
</dbReference>
<dbReference type="OrthoDB" id="9814580at2"/>
<dbReference type="HAMAP" id="MF_01852">
    <property type="entry name" value="TsaC"/>
    <property type="match status" value="1"/>
</dbReference>
<comment type="subcellular location">
    <subcellularLocation>
        <location evidence="1 9">Cytoplasm</location>
    </subcellularLocation>
</comment>
<protein>
    <recommendedName>
        <fullName evidence="9">Threonylcarbamoyl-AMP synthase</fullName>
        <shortName evidence="9">TC-AMP synthase</shortName>
        <ecNumber evidence="9">2.7.7.87</ecNumber>
    </recommendedName>
    <alternativeName>
        <fullName evidence="9">L-threonylcarbamoyladenylate synthase</fullName>
    </alternativeName>
    <alternativeName>
        <fullName evidence="9">t(6)A37 threonylcarbamoyladenosine biosynthesis protein TsaC</fullName>
    </alternativeName>
    <alternativeName>
        <fullName evidence="9">tRNA threonylcarbamoyladenosine biosynthesis protein TsaC</fullName>
    </alternativeName>
</protein>
<dbReference type="PANTHER" id="PTHR17490">
    <property type="entry name" value="SUA5"/>
    <property type="match status" value="1"/>
</dbReference>
<sequence length="185" mass="20284">MENLNHVVAALRQEEMIAYPTEAVFGVGCDPDSEQAVMKLLALKQRPVEKGLILIAANYEQLAPYIDDSQLTDEQKQRIFDSWPGPVTWVMPTKPGVPRFLTGQFDTIAVRVTDHPLVQALCLAFGKPLTSTSANLTGQEPGRTVAEVELQLGDRLAAILQGDTGGRENPSEIRDARTGQIFRQG</sequence>
<evidence type="ECO:0000256" key="9">
    <source>
        <dbReference type="HAMAP-Rule" id="MF_01852"/>
    </source>
</evidence>
<evidence type="ECO:0000256" key="8">
    <source>
        <dbReference type="ARBA" id="ARBA00048366"/>
    </source>
</evidence>
<dbReference type="PANTHER" id="PTHR17490:SF18">
    <property type="entry name" value="THREONYLCARBAMOYL-AMP SYNTHASE"/>
    <property type="match status" value="1"/>
</dbReference>
<reference evidence="11 12" key="1">
    <citation type="submission" date="2015-05" db="EMBL/GenBank/DDBJ databases">
        <title>Photobacterium galathea sp. nov.</title>
        <authorList>
            <person name="Machado H."/>
            <person name="Gram L."/>
        </authorList>
    </citation>
    <scope>NUCLEOTIDE SEQUENCE [LARGE SCALE GENOMIC DNA]</scope>
    <source>
        <strain evidence="11 12">DSM 22954</strain>
    </source>
</reference>
<proteinExistence type="inferred from homology"/>
<comment type="caution">
    <text evidence="11">The sequence shown here is derived from an EMBL/GenBank/DDBJ whole genome shotgun (WGS) entry which is preliminary data.</text>
</comment>
<organism evidence="11 12">
    <name type="scientific">Photobacterium ganghwense</name>
    <dbReference type="NCBI Taxonomy" id="320778"/>
    <lineage>
        <taxon>Bacteria</taxon>
        <taxon>Pseudomonadati</taxon>
        <taxon>Pseudomonadota</taxon>
        <taxon>Gammaproteobacteria</taxon>
        <taxon>Vibrionales</taxon>
        <taxon>Vibrionaceae</taxon>
        <taxon>Photobacterium</taxon>
    </lineage>
</organism>
<dbReference type="PROSITE" id="PS51163">
    <property type="entry name" value="YRDC"/>
    <property type="match status" value="1"/>
</dbReference>
<dbReference type="SUPFAM" id="SSF55821">
    <property type="entry name" value="YrdC/RibB"/>
    <property type="match status" value="1"/>
</dbReference>
<dbReference type="GO" id="GO:0000049">
    <property type="term" value="F:tRNA binding"/>
    <property type="evidence" value="ECO:0007669"/>
    <property type="project" value="TreeGrafter"/>
</dbReference>
<accession>A0A0J1GZE9</accession>
<dbReference type="RefSeq" id="WP_047887462.1">
    <property type="nucleotide sequence ID" value="NZ_LDOU01000028.1"/>
</dbReference>
<evidence type="ECO:0000313" key="12">
    <source>
        <dbReference type="Proteomes" id="UP000035909"/>
    </source>
</evidence>
<dbReference type="AlphaFoldDB" id="A0A0J1GZE9"/>
<dbReference type="GO" id="GO:0005737">
    <property type="term" value="C:cytoplasm"/>
    <property type="evidence" value="ECO:0007669"/>
    <property type="project" value="UniProtKB-SubCell"/>
</dbReference>
<dbReference type="GO" id="GO:0006450">
    <property type="term" value="P:regulation of translational fidelity"/>
    <property type="evidence" value="ECO:0007669"/>
    <property type="project" value="TreeGrafter"/>
</dbReference>
<keyword evidence="6 9" id="KW-0547">Nucleotide-binding</keyword>
<gene>
    <name evidence="9" type="primary">tsaC</name>
    <name evidence="11" type="ORF">ABT57_22265</name>
</gene>
<dbReference type="NCBIfam" id="NF007919">
    <property type="entry name" value="PRK10634.1"/>
    <property type="match status" value="1"/>
</dbReference>
<keyword evidence="4 9" id="KW-0819">tRNA processing</keyword>
<dbReference type="GO" id="GO:0061710">
    <property type="term" value="F:L-threonylcarbamoyladenylate synthase"/>
    <property type="evidence" value="ECO:0007669"/>
    <property type="project" value="UniProtKB-EC"/>
</dbReference>
<keyword evidence="5 9" id="KW-0548">Nucleotidyltransferase</keyword>
<dbReference type="EC" id="2.7.7.87" evidence="9"/>
<dbReference type="Proteomes" id="UP000035909">
    <property type="component" value="Unassembled WGS sequence"/>
</dbReference>
<evidence type="ECO:0000313" key="11">
    <source>
        <dbReference type="EMBL" id="KLV04998.1"/>
    </source>
</evidence>
<keyword evidence="2 9" id="KW-0963">Cytoplasm</keyword>
<dbReference type="FunFam" id="3.90.870.10:FF:000004">
    <property type="entry name" value="Threonylcarbamoyl-AMP synthase"/>
    <property type="match status" value="1"/>
</dbReference>
<evidence type="ECO:0000259" key="10">
    <source>
        <dbReference type="PROSITE" id="PS51163"/>
    </source>
</evidence>
<dbReference type="PATRIC" id="fig|320778.3.peg.4775"/>
<dbReference type="GO" id="GO:0003725">
    <property type="term" value="F:double-stranded RNA binding"/>
    <property type="evidence" value="ECO:0007669"/>
    <property type="project" value="InterPro"/>
</dbReference>
<evidence type="ECO:0000256" key="7">
    <source>
        <dbReference type="ARBA" id="ARBA00022840"/>
    </source>
</evidence>
<evidence type="ECO:0000256" key="5">
    <source>
        <dbReference type="ARBA" id="ARBA00022695"/>
    </source>
</evidence>
<feature type="domain" description="YrdC-like" evidence="10">
    <location>
        <begin position="1"/>
        <end position="185"/>
    </location>
</feature>
<comment type="similarity">
    <text evidence="9">Belongs to the SUA5 family. TsaC subfamily.</text>
</comment>
<evidence type="ECO:0000256" key="2">
    <source>
        <dbReference type="ARBA" id="ARBA00022490"/>
    </source>
</evidence>
<dbReference type="NCBIfam" id="TIGR00057">
    <property type="entry name" value="L-threonylcarbamoyladenylate synthase"/>
    <property type="match status" value="1"/>
</dbReference>
<name>A0A0J1GZE9_9GAMM</name>
<evidence type="ECO:0000256" key="4">
    <source>
        <dbReference type="ARBA" id="ARBA00022694"/>
    </source>
</evidence>
<dbReference type="EMBL" id="LDOU01000028">
    <property type="protein sequence ID" value="KLV04998.1"/>
    <property type="molecule type" value="Genomic_DNA"/>
</dbReference>
<dbReference type="STRING" id="320778.ABT57_22265"/>
<dbReference type="GO" id="GO:0002949">
    <property type="term" value="P:tRNA threonylcarbamoyladenosine modification"/>
    <property type="evidence" value="ECO:0007669"/>
    <property type="project" value="UniProtKB-UniRule"/>
</dbReference>
<dbReference type="InterPro" id="IPR050156">
    <property type="entry name" value="TC-AMP_synthase_SUA5"/>
</dbReference>
<keyword evidence="3 9" id="KW-0808">Transferase</keyword>